<evidence type="ECO:0000313" key="7">
    <source>
        <dbReference type="Proteomes" id="UP000245956"/>
    </source>
</evidence>
<reference evidence="6 7" key="1">
    <citation type="journal article" date="2016" name="Front. Microbiol.">
        <title>Genome and transcriptome sequences reveal the specific parasitism of the nematophagous Purpureocillium lilacinum 36-1.</title>
        <authorList>
            <person name="Xie J."/>
            <person name="Li S."/>
            <person name="Mo C."/>
            <person name="Xiao X."/>
            <person name="Peng D."/>
            <person name="Wang G."/>
            <person name="Xiao Y."/>
        </authorList>
    </citation>
    <scope>NUCLEOTIDE SEQUENCE [LARGE SCALE GENOMIC DNA]</scope>
    <source>
        <strain evidence="6 7">36-1</strain>
    </source>
</reference>
<dbReference type="Pfam" id="PF14863">
    <property type="entry name" value="Alkyl_sulf_dimr"/>
    <property type="match status" value="1"/>
</dbReference>
<keyword evidence="3" id="KW-0862">Zinc</keyword>
<dbReference type="InterPro" id="IPR029228">
    <property type="entry name" value="Alkyl_sulf_dimr"/>
</dbReference>
<dbReference type="Pfam" id="PF14864">
    <property type="entry name" value="Alkyl_sulf_C"/>
    <property type="match status" value="1"/>
</dbReference>
<dbReference type="InterPro" id="IPR001279">
    <property type="entry name" value="Metallo-B-lactamas"/>
</dbReference>
<dbReference type="GO" id="GO:0046983">
    <property type="term" value="F:protein dimerization activity"/>
    <property type="evidence" value="ECO:0007669"/>
    <property type="project" value="InterPro"/>
</dbReference>
<dbReference type="Proteomes" id="UP000245956">
    <property type="component" value="Unassembled WGS sequence"/>
</dbReference>
<evidence type="ECO:0000256" key="4">
    <source>
        <dbReference type="ARBA" id="ARBA00033751"/>
    </source>
</evidence>
<dbReference type="Gene3D" id="3.60.15.30">
    <property type="entry name" value="Metallo-beta-lactamase domain"/>
    <property type="match status" value="1"/>
</dbReference>
<protein>
    <recommendedName>
        <fullName evidence="5">Metallo-beta-lactamase domain-containing protein</fullName>
    </recommendedName>
</protein>
<dbReference type="CDD" id="cd07710">
    <property type="entry name" value="arylsulfatase_Sdsa1-like_MBL-fold"/>
    <property type="match status" value="1"/>
</dbReference>
<evidence type="ECO:0000259" key="5">
    <source>
        <dbReference type="SMART" id="SM00849"/>
    </source>
</evidence>
<dbReference type="Pfam" id="PF00753">
    <property type="entry name" value="Lactamase_B"/>
    <property type="match status" value="1"/>
</dbReference>
<evidence type="ECO:0000256" key="3">
    <source>
        <dbReference type="ARBA" id="ARBA00022833"/>
    </source>
</evidence>
<name>A0A2U3DUT2_PURLI</name>
<comment type="similarity">
    <text evidence="4">Belongs to the metallo-beta-lactamase superfamily. Type III sulfatase family.</text>
</comment>
<gene>
    <name evidence="6" type="ORF">PCL_05495</name>
</gene>
<organism evidence="6 7">
    <name type="scientific">Purpureocillium lilacinum</name>
    <name type="common">Paecilomyces lilacinus</name>
    <dbReference type="NCBI Taxonomy" id="33203"/>
    <lineage>
        <taxon>Eukaryota</taxon>
        <taxon>Fungi</taxon>
        <taxon>Dikarya</taxon>
        <taxon>Ascomycota</taxon>
        <taxon>Pezizomycotina</taxon>
        <taxon>Sordariomycetes</taxon>
        <taxon>Hypocreomycetidae</taxon>
        <taxon>Hypocreales</taxon>
        <taxon>Ophiocordycipitaceae</taxon>
        <taxon>Purpureocillium</taxon>
    </lineage>
</organism>
<feature type="domain" description="Metallo-beta-lactamase" evidence="5">
    <location>
        <begin position="84"/>
        <end position="302"/>
    </location>
</feature>
<evidence type="ECO:0000313" key="6">
    <source>
        <dbReference type="EMBL" id="PWI66017.1"/>
    </source>
</evidence>
<dbReference type="SUPFAM" id="SSF56281">
    <property type="entry name" value="Metallo-hydrolase/oxidoreductase"/>
    <property type="match status" value="1"/>
</dbReference>
<dbReference type="SUPFAM" id="SSF55718">
    <property type="entry name" value="SCP-like"/>
    <property type="match status" value="1"/>
</dbReference>
<accession>A0A2U3DUT2</accession>
<dbReference type="GO" id="GO:0046872">
    <property type="term" value="F:metal ion binding"/>
    <property type="evidence" value="ECO:0007669"/>
    <property type="project" value="UniProtKB-KW"/>
</dbReference>
<dbReference type="PANTHER" id="PTHR43223:SF1">
    <property type="entry name" value="ALKYL_ARYL-SULFATASE BDS1"/>
    <property type="match status" value="1"/>
</dbReference>
<dbReference type="SMART" id="SM00849">
    <property type="entry name" value="Lactamase_B"/>
    <property type="match status" value="1"/>
</dbReference>
<dbReference type="InterPro" id="IPR044097">
    <property type="entry name" value="Bds1/SdsA1_MBL-fold"/>
</dbReference>
<dbReference type="InterPro" id="IPR036866">
    <property type="entry name" value="RibonucZ/Hydroxyglut_hydro"/>
</dbReference>
<dbReference type="InterPro" id="IPR036527">
    <property type="entry name" value="SCP2_sterol-bd_dom_sf"/>
</dbReference>
<dbReference type="InterPro" id="IPR029229">
    <property type="entry name" value="Alkyl_sulf_C"/>
</dbReference>
<dbReference type="Gene3D" id="3.30.1050.10">
    <property type="entry name" value="SCP2 sterol-binding domain"/>
    <property type="match status" value="1"/>
</dbReference>
<dbReference type="InterPro" id="IPR052195">
    <property type="entry name" value="Bact_Alkyl/Aryl-Sulfatase"/>
</dbReference>
<dbReference type="Gene3D" id="1.25.40.880">
    <property type="entry name" value="Alkyl sulfatase, dimerisation domain"/>
    <property type="match status" value="1"/>
</dbReference>
<keyword evidence="2" id="KW-0378">Hydrolase</keyword>
<proteinExistence type="inferred from homology"/>
<evidence type="ECO:0000256" key="1">
    <source>
        <dbReference type="ARBA" id="ARBA00022723"/>
    </source>
</evidence>
<dbReference type="PANTHER" id="PTHR43223">
    <property type="entry name" value="ALKYL/ARYL-SULFATASE"/>
    <property type="match status" value="1"/>
</dbReference>
<evidence type="ECO:0000256" key="2">
    <source>
        <dbReference type="ARBA" id="ARBA00022801"/>
    </source>
</evidence>
<dbReference type="EMBL" id="LCWV01000028">
    <property type="protein sequence ID" value="PWI66017.1"/>
    <property type="molecule type" value="Genomic_DNA"/>
</dbReference>
<dbReference type="GO" id="GO:0018909">
    <property type="term" value="P:dodecyl sulfate metabolic process"/>
    <property type="evidence" value="ECO:0007669"/>
    <property type="project" value="InterPro"/>
</dbReference>
<sequence length="596" mass="64942">MMSPTENESTASKDANRGFIGTIEPCIVTGQGGKEVWNCETYSFFDNVRPPTVNEKLWNHSKLTALHGLFEVLPGIYQVRGLDISNMTLLEGQSGVVVVDPLTSNECAAAALSLYQTHRGKRPVVGIIYSHSHIDHFGGAMGILPKDREIPIIAPSGFVEESMSENVMAGPAMMRRAAFMYGTPLPPGHAGRVGVGIGVGVSTGTSSLVPPNKLIEETGQLVEVDGIKLVFQMVPGTEAPAEINFYMPEQKALYISECATQSLHNIITLRGAVVRDAKAWSGYLDETIDLYGRQSEVLFAGHTWPTWGNANLLRHISEQRDLYAYLHDQTLRLMNLGLNGTEIAEQLTLPPQLRDAPHAQGFYGSVSHNIKGIYQRYMTWFDGNPAHLWAHPPAEEGRRYIECFGGAQELIKKAQHYADAGDLRFAASLLDHVVKAEPDNKAAKLALASVYGHLGFGAENATWRNFYLTGAAQLRSAGTDETTIVPDFPALNPLGTVDQWLDCLSIRLDGYKAAPEAMVIDIKDSARGAGWRVRLSNGALTHRHIDQSTDVKASDLVLTLKKEELLAVLNGDFALAQAKAAGGCEPLRKLLTLCGM</sequence>
<keyword evidence="1" id="KW-0479">Metal-binding</keyword>
<dbReference type="AlphaFoldDB" id="A0A2U3DUT2"/>
<dbReference type="GO" id="GO:0018741">
    <property type="term" value="F:linear primary-alkylsulfatase activity"/>
    <property type="evidence" value="ECO:0007669"/>
    <property type="project" value="InterPro"/>
</dbReference>
<dbReference type="InterPro" id="IPR038536">
    <property type="entry name" value="Alkyl/aryl-sulf_dimr_sf"/>
</dbReference>
<comment type="caution">
    <text evidence="6">The sequence shown here is derived from an EMBL/GenBank/DDBJ whole genome shotgun (WGS) entry which is preliminary data.</text>
</comment>